<keyword evidence="2" id="KW-1185">Reference proteome</keyword>
<comment type="caution">
    <text evidence="1">The sequence shown here is derived from an EMBL/GenBank/DDBJ whole genome shotgun (WGS) entry which is preliminary data.</text>
</comment>
<accession>A0ABW7PHV7</accession>
<proteinExistence type="predicted"/>
<dbReference type="RefSeq" id="WP_395511701.1">
    <property type="nucleotide sequence ID" value="NZ_JBBDHD010000066.1"/>
</dbReference>
<protein>
    <submittedName>
        <fullName evidence="1">Uncharacterized protein</fullName>
    </submittedName>
</protein>
<dbReference type="EMBL" id="JBBDHD010000066">
    <property type="protein sequence ID" value="MFH7597982.1"/>
    <property type="molecule type" value="Genomic_DNA"/>
</dbReference>
<sequence>MGALVELVEAGTVSVDISSSRPPSELADVHHLSQAGRTRGRVLIIP</sequence>
<dbReference type="Proteomes" id="UP001610631">
    <property type="component" value="Unassembled WGS sequence"/>
</dbReference>
<name>A0ABW7PHV7_9ACTN</name>
<evidence type="ECO:0000313" key="2">
    <source>
        <dbReference type="Proteomes" id="UP001610631"/>
    </source>
</evidence>
<evidence type="ECO:0000313" key="1">
    <source>
        <dbReference type="EMBL" id="MFH7597982.1"/>
    </source>
</evidence>
<organism evidence="1 2">
    <name type="scientific">Streptomyces racemochromogenes</name>
    <dbReference type="NCBI Taxonomy" id="67353"/>
    <lineage>
        <taxon>Bacteria</taxon>
        <taxon>Bacillati</taxon>
        <taxon>Actinomycetota</taxon>
        <taxon>Actinomycetes</taxon>
        <taxon>Kitasatosporales</taxon>
        <taxon>Streptomycetaceae</taxon>
        <taxon>Streptomyces</taxon>
    </lineage>
</organism>
<gene>
    <name evidence="1" type="ORF">WDV06_23170</name>
</gene>
<reference evidence="1 2" key="1">
    <citation type="submission" date="2024-03" db="EMBL/GenBank/DDBJ databases">
        <title>Whole genome sequencing of Streptomyces racemochromogenes, to identify antimicrobial biosynthetic gene clusters.</title>
        <authorList>
            <person name="Suryawanshi P."/>
            <person name="Krishnaraj P.U."/>
            <person name="Arun Y.P."/>
            <person name="Suryawanshi M.P."/>
            <person name="Rakshit O."/>
        </authorList>
    </citation>
    <scope>NUCLEOTIDE SEQUENCE [LARGE SCALE GENOMIC DNA]</scope>
    <source>
        <strain evidence="1 2">AUDT626</strain>
    </source>
</reference>